<accession>A0A0E0NRK8</accession>
<feature type="region of interest" description="Disordered" evidence="1">
    <location>
        <begin position="1"/>
        <end position="24"/>
    </location>
</feature>
<reference evidence="3" key="1">
    <citation type="submission" date="2013-06" db="EMBL/GenBank/DDBJ databases">
        <authorList>
            <person name="Zhao Q."/>
        </authorList>
    </citation>
    <scope>NUCLEOTIDE SEQUENCE</scope>
    <source>
        <strain evidence="3">cv. W1943</strain>
    </source>
</reference>
<evidence type="ECO:0000313" key="2">
    <source>
        <dbReference type="EnsemblPlants" id="ORUFI03G08460.1"/>
    </source>
</evidence>
<feature type="compositionally biased region" description="Pro residues" evidence="1">
    <location>
        <begin position="1"/>
        <end position="12"/>
    </location>
</feature>
<dbReference type="HOGENOM" id="CLU_2610268_0_0_1"/>
<dbReference type="Gramene" id="ORUFI03G08460.1">
    <property type="protein sequence ID" value="ORUFI03G08460.1"/>
    <property type="gene ID" value="ORUFI03G08460"/>
</dbReference>
<dbReference type="Proteomes" id="UP000008022">
    <property type="component" value="Unassembled WGS sequence"/>
</dbReference>
<sequence>MPPAPSPLPPPFSAGRQRGRPTSHGTEHWLLQMGCTASYRLSNDHTWVCPKGAGHHRLVLKLRRDKTTHPEKSHWIYHQ</sequence>
<name>A0A0E0NRK8_ORYRU</name>
<proteinExistence type="predicted"/>
<reference evidence="2" key="2">
    <citation type="submission" date="2015-06" db="UniProtKB">
        <authorList>
            <consortium name="EnsemblPlants"/>
        </authorList>
    </citation>
    <scope>IDENTIFICATION</scope>
</reference>
<dbReference type="AlphaFoldDB" id="A0A0E0NRK8"/>
<evidence type="ECO:0000313" key="3">
    <source>
        <dbReference type="Proteomes" id="UP000008022"/>
    </source>
</evidence>
<dbReference type="EnsemblPlants" id="ORUFI03G08460.1">
    <property type="protein sequence ID" value="ORUFI03G08460.1"/>
    <property type="gene ID" value="ORUFI03G08460"/>
</dbReference>
<protein>
    <submittedName>
        <fullName evidence="2">Uncharacterized protein</fullName>
    </submittedName>
</protein>
<keyword evidence="3" id="KW-1185">Reference proteome</keyword>
<evidence type="ECO:0000256" key="1">
    <source>
        <dbReference type="SAM" id="MobiDB-lite"/>
    </source>
</evidence>
<organism evidence="2 3">
    <name type="scientific">Oryza rufipogon</name>
    <name type="common">Brownbeard rice</name>
    <name type="synonym">Asian wild rice</name>
    <dbReference type="NCBI Taxonomy" id="4529"/>
    <lineage>
        <taxon>Eukaryota</taxon>
        <taxon>Viridiplantae</taxon>
        <taxon>Streptophyta</taxon>
        <taxon>Embryophyta</taxon>
        <taxon>Tracheophyta</taxon>
        <taxon>Spermatophyta</taxon>
        <taxon>Magnoliopsida</taxon>
        <taxon>Liliopsida</taxon>
        <taxon>Poales</taxon>
        <taxon>Poaceae</taxon>
        <taxon>BOP clade</taxon>
        <taxon>Oryzoideae</taxon>
        <taxon>Oryzeae</taxon>
        <taxon>Oryzinae</taxon>
        <taxon>Oryza</taxon>
    </lineage>
</organism>